<evidence type="ECO:0000313" key="1">
    <source>
        <dbReference type="EMBL" id="QND41552.1"/>
    </source>
</evidence>
<name>A0A7G6RH20_RHILV</name>
<dbReference type="AlphaFoldDB" id="A0A7G6RH20"/>
<dbReference type="EMBL" id="CP050549">
    <property type="protein sequence ID" value="QND41552.1"/>
    <property type="molecule type" value="Genomic_DNA"/>
</dbReference>
<organism evidence="1 2">
    <name type="scientific">Rhizobium leguminosarum bv. viciae</name>
    <dbReference type="NCBI Taxonomy" id="387"/>
    <lineage>
        <taxon>Bacteria</taxon>
        <taxon>Pseudomonadati</taxon>
        <taxon>Pseudomonadota</taxon>
        <taxon>Alphaproteobacteria</taxon>
        <taxon>Hyphomicrobiales</taxon>
        <taxon>Rhizobiaceae</taxon>
        <taxon>Rhizobium/Agrobacterium group</taxon>
        <taxon>Rhizobium</taxon>
    </lineage>
</organism>
<accession>A0A7G6RH20</accession>
<gene>
    <name evidence="1" type="ORF">HB770_10935</name>
</gene>
<proteinExistence type="predicted"/>
<protein>
    <submittedName>
        <fullName evidence="1">Uncharacterized protein</fullName>
    </submittedName>
</protein>
<dbReference type="Proteomes" id="UP000515518">
    <property type="component" value="Chromosome"/>
</dbReference>
<sequence>MITKPETRYAMRKNDVDDYWTVYDKMTSQPAEVDGSSLTRCEIGEADYLVDLLNAEYLARCKGTTH</sequence>
<reference evidence="2" key="1">
    <citation type="journal article" date="2020" name="Mol. Plant Microbe">
        <title>Rhizobial microsymbionts of the narrowly endemic Oxytropis species growing in Kamchatka are characterized by significant genetic diversity and possess a set of genes that are associated with T3SS and T6SS secretion systems and can affect the development of symbiosis.</title>
        <authorList>
            <person name="Safronova V."/>
            <person name="Guro P."/>
            <person name="Sazanova A."/>
            <person name="Kuznetsova I."/>
            <person name="Belimov A."/>
            <person name="Yakubov V."/>
            <person name="Chirak E."/>
            <person name="Afonin A."/>
            <person name="Gogolev Y."/>
            <person name="Andronov E."/>
            <person name="Tikhonovich I."/>
        </authorList>
    </citation>
    <scope>NUCLEOTIDE SEQUENCE [LARGE SCALE GENOMIC DNA]</scope>
    <source>
        <strain evidence="2">RCAM0610</strain>
    </source>
</reference>
<evidence type="ECO:0000313" key="2">
    <source>
        <dbReference type="Proteomes" id="UP000515518"/>
    </source>
</evidence>